<dbReference type="EMBL" id="JANBPK010001127">
    <property type="protein sequence ID" value="KAJ2925707.1"/>
    <property type="molecule type" value="Genomic_DNA"/>
</dbReference>
<reference evidence="3" key="1">
    <citation type="submission" date="2022-06" db="EMBL/GenBank/DDBJ databases">
        <title>Genome Sequence of Candolleomyces eurysporus.</title>
        <authorList>
            <person name="Buettner E."/>
        </authorList>
    </citation>
    <scope>NUCLEOTIDE SEQUENCE</scope>
    <source>
        <strain evidence="3">VTCC 930004</strain>
    </source>
</reference>
<dbReference type="AlphaFoldDB" id="A0A9W8IZS6"/>
<sequence length="348" mass="38130">MDEEERSDTVPAQDRKGKRRAVVHEEPTERTPLLGQLAGTSQIPWEVVNDAEEASQQSSRRRLWAQLTKVFLWSLSITILVLVIVALFAWSYAARASGLTPQDIINNHLTFKGPQKVKVLNITHDGGIWVEAQGMLGVDVGDALGINTSPDDGFFKGIWKSIGRQGVRTLGSVSLNLSTISVVPEFDPYQTLANLDVPPLQVPLSVDPPADGSWLTHMRVSSLVYPTTNATFIAGFLKDAWKRGFFAVRADVDNVYVRGGLWDKPSWRTKFHGKLSNVQTSLRVQVPLVPGLPHPGANLPPPTISELITLKSFNIHSSTSTLNLEAEATLVDPAPATIQFTSPPLDFT</sequence>
<keyword evidence="2" id="KW-0472">Membrane</keyword>
<dbReference type="Proteomes" id="UP001140091">
    <property type="component" value="Unassembled WGS sequence"/>
</dbReference>
<evidence type="ECO:0000313" key="3">
    <source>
        <dbReference type="EMBL" id="KAJ2925707.1"/>
    </source>
</evidence>
<keyword evidence="2" id="KW-1133">Transmembrane helix</keyword>
<feature type="region of interest" description="Disordered" evidence="1">
    <location>
        <begin position="1"/>
        <end position="28"/>
    </location>
</feature>
<keyword evidence="4" id="KW-1185">Reference proteome</keyword>
<organism evidence="3 4">
    <name type="scientific">Candolleomyces eurysporus</name>
    <dbReference type="NCBI Taxonomy" id="2828524"/>
    <lineage>
        <taxon>Eukaryota</taxon>
        <taxon>Fungi</taxon>
        <taxon>Dikarya</taxon>
        <taxon>Basidiomycota</taxon>
        <taxon>Agaricomycotina</taxon>
        <taxon>Agaricomycetes</taxon>
        <taxon>Agaricomycetidae</taxon>
        <taxon>Agaricales</taxon>
        <taxon>Agaricineae</taxon>
        <taxon>Psathyrellaceae</taxon>
        <taxon>Candolleomyces</taxon>
    </lineage>
</organism>
<dbReference type="OrthoDB" id="10039566at2759"/>
<accession>A0A9W8IZS6</accession>
<evidence type="ECO:0000256" key="2">
    <source>
        <dbReference type="SAM" id="Phobius"/>
    </source>
</evidence>
<evidence type="ECO:0000313" key="4">
    <source>
        <dbReference type="Proteomes" id="UP001140091"/>
    </source>
</evidence>
<feature type="non-terminal residue" evidence="3">
    <location>
        <position position="1"/>
    </location>
</feature>
<gene>
    <name evidence="3" type="ORF">H1R20_g11383</name>
</gene>
<keyword evidence="2" id="KW-0812">Transmembrane</keyword>
<protein>
    <submittedName>
        <fullName evidence="3">Uncharacterized protein</fullName>
    </submittedName>
</protein>
<proteinExistence type="predicted"/>
<comment type="caution">
    <text evidence="3">The sequence shown here is derived from an EMBL/GenBank/DDBJ whole genome shotgun (WGS) entry which is preliminary data.</text>
</comment>
<feature type="transmembrane region" description="Helical" evidence="2">
    <location>
        <begin position="70"/>
        <end position="93"/>
    </location>
</feature>
<name>A0A9W8IZS6_9AGAR</name>
<evidence type="ECO:0000256" key="1">
    <source>
        <dbReference type="SAM" id="MobiDB-lite"/>
    </source>
</evidence>